<sequence>MLVSQLYFNHISNHSAYLHVTLANKNPLQSSDPLKRENQNKMIIIIIFLINKITVQPKTR</sequence>
<dbReference type="EMBL" id="GBXM01087480">
    <property type="protein sequence ID" value="JAH21097.1"/>
    <property type="molecule type" value="Transcribed_RNA"/>
</dbReference>
<evidence type="ECO:0000313" key="1">
    <source>
        <dbReference type="EMBL" id="JAH21097.1"/>
    </source>
</evidence>
<dbReference type="AlphaFoldDB" id="A0A0E9QX94"/>
<proteinExistence type="predicted"/>
<name>A0A0E9QX94_ANGAN</name>
<reference evidence="1" key="1">
    <citation type="submission" date="2014-11" db="EMBL/GenBank/DDBJ databases">
        <authorList>
            <person name="Amaro Gonzalez C."/>
        </authorList>
    </citation>
    <scope>NUCLEOTIDE SEQUENCE</scope>
</reference>
<reference evidence="1" key="2">
    <citation type="journal article" date="2015" name="Fish Shellfish Immunol.">
        <title>Early steps in the European eel (Anguilla anguilla)-Vibrio vulnificus interaction in the gills: Role of the RtxA13 toxin.</title>
        <authorList>
            <person name="Callol A."/>
            <person name="Pajuelo D."/>
            <person name="Ebbesson L."/>
            <person name="Teles M."/>
            <person name="MacKenzie S."/>
            <person name="Amaro C."/>
        </authorList>
    </citation>
    <scope>NUCLEOTIDE SEQUENCE</scope>
</reference>
<protein>
    <submittedName>
        <fullName evidence="1">Uncharacterized protein</fullName>
    </submittedName>
</protein>
<organism evidence="1">
    <name type="scientific">Anguilla anguilla</name>
    <name type="common">European freshwater eel</name>
    <name type="synonym">Muraena anguilla</name>
    <dbReference type="NCBI Taxonomy" id="7936"/>
    <lineage>
        <taxon>Eukaryota</taxon>
        <taxon>Metazoa</taxon>
        <taxon>Chordata</taxon>
        <taxon>Craniata</taxon>
        <taxon>Vertebrata</taxon>
        <taxon>Euteleostomi</taxon>
        <taxon>Actinopterygii</taxon>
        <taxon>Neopterygii</taxon>
        <taxon>Teleostei</taxon>
        <taxon>Anguilliformes</taxon>
        <taxon>Anguillidae</taxon>
        <taxon>Anguilla</taxon>
    </lineage>
</organism>
<accession>A0A0E9QX94</accession>